<evidence type="ECO:0000313" key="2">
    <source>
        <dbReference type="Proteomes" id="UP001159659"/>
    </source>
</evidence>
<name>A0AAV0T4L4_9STRA</name>
<protein>
    <submittedName>
        <fullName evidence="1">Uncharacterized protein</fullName>
    </submittedName>
</protein>
<sequence>MPNLAIWVGDSVTNVQMALYCAVCVELTFRAIVVVVHHVDGHLTAKAKNQIAFLASKEDESDTSSKYGPETTLVLQNVTTSELWEQFNRTFDAARCEDVFKAFQGRIWKDLIYSCCLNVVENGVKLYKIRMSEGLGTIINTPDLKGVTQALSPAKKVEN</sequence>
<reference evidence="1" key="1">
    <citation type="submission" date="2022-12" db="EMBL/GenBank/DDBJ databases">
        <authorList>
            <person name="Webb A."/>
        </authorList>
    </citation>
    <scope>NUCLEOTIDE SEQUENCE</scope>
    <source>
        <strain evidence="1">Pf2</strain>
    </source>
</reference>
<organism evidence="1 2">
    <name type="scientific">Peronospora farinosa</name>
    <dbReference type="NCBI Taxonomy" id="134698"/>
    <lineage>
        <taxon>Eukaryota</taxon>
        <taxon>Sar</taxon>
        <taxon>Stramenopiles</taxon>
        <taxon>Oomycota</taxon>
        <taxon>Peronosporomycetes</taxon>
        <taxon>Peronosporales</taxon>
        <taxon>Peronosporaceae</taxon>
        <taxon>Peronospora</taxon>
    </lineage>
</organism>
<comment type="caution">
    <text evidence="1">The sequence shown here is derived from an EMBL/GenBank/DDBJ whole genome shotgun (WGS) entry which is preliminary data.</text>
</comment>
<gene>
    <name evidence="1" type="ORF">PFR002_LOCUS2653</name>
</gene>
<dbReference type="AlphaFoldDB" id="A0AAV0T4L4"/>
<dbReference type="Proteomes" id="UP001159659">
    <property type="component" value="Unassembled WGS sequence"/>
</dbReference>
<dbReference type="EMBL" id="CANTFK010000289">
    <property type="protein sequence ID" value="CAI5712960.1"/>
    <property type="molecule type" value="Genomic_DNA"/>
</dbReference>
<accession>A0AAV0T4L4</accession>
<evidence type="ECO:0000313" key="1">
    <source>
        <dbReference type="EMBL" id="CAI5712960.1"/>
    </source>
</evidence>
<proteinExistence type="predicted"/>